<proteinExistence type="predicted"/>
<feature type="coiled-coil region" evidence="1">
    <location>
        <begin position="143"/>
        <end position="177"/>
    </location>
</feature>
<reference evidence="4" key="1">
    <citation type="submission" date="2023-10" db="EMBL/GenBank/DDBJ databases">
        <authorList>
            <person name="Chen Y."/>
            <person name="Shah S."/>
            <person name="Dougan E. K."/>
            <person name="Thang M."/>
            <person name="Chan C."/>
        </authorList>
    </citation>
    <scope>NUCLEOTIDE SEQUENCE [LARGE SCALE GENOMIC DNA]</scope>
</reference>
<comment type="caution">
    <text evidence="4">The sequence shown here is derived from an EMBL/GenBank/DDBJ whole genome shotgun (WGS) entry which is preliminary data.</text>
</comment>
<feature type="signal peptide" evidence="3">
    <location>
        <begin position="1"/>
        <end position="24"/>
    </location>
</feature>
<dbReference type="Proteomes" id="UP001189429">
    <property type="component" value="Unassembled WGS sequence"/>
</dbReference>
<accession>A0ABN9VRZ9</accession>
<gene>
    <name evidence="4" type="ORF">PCOR1329_LOCUS59750</name>
</gene>
<evidence type="ECO:0000313" key="5">
    <source>
        <dbReference type="Proteomes" id="UP001189429"/>
    </source>
</evidence>
<organism evidence="4 5">
    <name type="scientific">Prorocentrum cordatum</name>
    <dbReference type="NCBI Taxonomy" id="2364126"/>
    <lineage>
        <taxon>Eukaryota</taxon>
        <taxon>Sar</taxon>
        <taxon>Alveolata</taxon>
        <taxon>Dinophyceae</taxon>
        <taxon>Prorocentrales</taxon>
        <taxon>Prorocentraceae</taxon>
        <taxon>Prorocentrum</taxon>
    </lineage>
</organism>
<keyword evidence="1" id="KW-0175">Coiled coil</keyword>
<feature type="chain" id="PRO_5046610234" evidence="3">
    <location>
        <begin position="25"/>
        <end position="611"/>
    </location>
</feature>
<evidence type="ECO:0000256" key="3">
    <source>
        <dbReference type="SAM" id="SignalP"/>
    </source>
</evidence>
<sequence length="611" mass="65415">MRSGRWRLVLPLATALLPAAAVAAGAPLRRPRPLLLQDDASRQNVSQLLIDCEHEVHDLRQLLQACQDSSRGSTAASICPRVDVPVEATEQSTQSLTFIHEQPSQFGRSPAREDNLTAQEARYAAALGGAEGAEHFVAARGAADALQAEVAQRRAQLAQVEHELEALSAQLLDAASAARRLAARASLLHAGARRSLRSAARASWQGRDWIDDVFADRMVRGGGGGRIGRGRGITVRHGVALASVATLSEAAKLTLLLQAGVAGAGARERAAARAAPQANVTEMEGHRPAFGNRAWLLQGVAAEILARFGRATLAARSRSLRTRGKRPATELATLNSVKSWLACGAEDCVDVDSGEQFGPQQADEKQLEESTTDDKYSMKGGTAAHGQHPVTNELENQLKAALHEVAVLTAKLGEGIGAAQAWKDQQVRAAAACSVEVHQVEEMRADKDGATHMGEPLKRFVEKQVMENMAEGEVEAEVDAFPEEAKDYALRLPQAVEDSHEAQRVEDQVAMDQAFELAESRVTQCREHGVEFGPIVAPVRWKRARIVKIVAEASRLASRVATRSVITAGAESAAGIAEQQLAILGSQLAAAEGRRDRLRERLQALSEAVAS</sequence>
<evidence type="ECO:0000256" key="2">
    <source>
        <dbReference type="SAM" id="MobiDB-lite"/>
    </source>
</evidence>
<feature type="coiled-coil region" evidence="1">
    <location>
        <begin position="581"/>
        <end position="608"/>
    </location>
</feature>
<protein>
    <submittedName>
        <fullName evidence="4">Uncharacterized protein</fullName>
    </submittedName>
</protein>
<evidence type="ECO:0000256" key="1">
    <source>
        <dbReference type="SAM" id="Coils"/>
    </source>
</evidence>
<keyword evidence="5" id="KW-1185">Reference proteome</keyword>
<feature type="region of interest" description="Disordered" evidence="2">
    <location>
        <begin position="354"/>
        <end position="388"/>
    </location>
</feature>
<feature type="compositionally biased region" description="Basic and acidic residues" evidence="2">
    <location>
        <begin position="362"/>
        <end position="377"/>
    </location>
</feature>
<evidence type="ECO:0000313" key="4">
    <source>
        <dbReference type="EMBL" id="CAK0875000.1"/>
    </source>
</evidence>
<keyword evidence="3" id="KW-0732">Signal</keyword>
<dbReference type="EMBL" id="CAUYUJ010017460">
    <property type="protein sequence ID" value="CAK0875000.1"/>
    <property type="molecule type" value="Genomic_DNA"/>
</dbReference>
<name>A0ABN9VRZ9_9DINO</name>